<proteinExistence type="predicted"/>
<gene>
    <name evidence="1" type="ORF">L0P57_00245</name>
</gene>
<dbReference type="RefSeq" id="WP_237966212.1">
    <property type="nucleotide sequence ID" value="NZ_JAKNHQ010000001.1"/>
</dbReference>
<reference evidence="1 2" key="1">
    <citation type="submission" date="2022-01" db="EMBL/GenBank/DDBJ databases">
        <title>Collection of gut derived symbiotic bacterial strains cultured from healthy donors.</title>
        <authorList>
            <person name="Lin H."/>
            <person name="Kohout C."/>
            <person name="Waligurski E."/>
            <person name="Pamer E.G."/>
        </authorList>
    </citation>
    <scope>NUCLEOTIDE SEQUENCE [LARGE SCALE GENOMIC DNA]</scope>
    <source>
        <strain evidence="1 2">DFI.7.58</strain>
    </source>
</reference>
<comment type="caution">
    <text evidence="1">The sequence shown here is derived from an EMBL/GenBank/DDBJ whole genome shotgun (WGS) entry which is preliminary data.</text>
</comment>
<keyword evidence="2" id="KW-1185">Reference proteome</keyword>
<name>A0ABS9MF00_9FIRM</name>
<evidence type="ECO:0008006" key="3">
    <source>
        <dbReference type="Google" id="ProtNLM"/>
    </source>
</evidence>
<dbReference type="EMBL" id="JAKNHQ010000001">
    <property type="protein sequence ID" value="MCG4609377.1"/>
    <property type="molecule type" value="Genomic_DNA"/>
</dbReference>
<evidence type="ECO:0000313" key="1">
    <source>
        <dbReference type="EMBL" id="MCG4609377.1"/>
    </source>
</evidence>
<sequence length="277" mass="33330">MESDIADINTILSREYLLCASYDRMINLYEFYIKKYSNLTENYYSFEMAKLYKQVSYLIVNTGDVSKFGDAQNYLEKAIDIIENIFQTSKDFAALYSEIYYLYSIVFEHRGDMDKAYRVCIDAIKDITKKKLAFLAPDTLQRQVYLLTKDTDLIVNINETSVTTDLFELFQNKRRLFQLYLQNHDIKNADNTKNEIETIIKLGGARLDKIYIGMYYRDMTRYYWLKKEWNMSKIYFRKAINIFTKFNFEGQKRMLFLDNEQYRYKTTDMVERSEIYE</sequence>
<dbReference type="Proteomes" id="UP001298681">
    <property type="component" value="Unassembled WGS sequence"/>
</dbReference>
<protein>
    <recommendedName>
        <fullName evidence="3">Transcriptional regulator</fullName>
    </recommendedName>
</protein>
<accession>A0ABS9MF00</accession>
<evidence type="ECO:0000313" key="2">
    <source>
        <dbReference type="Proteomes" id="UP001298681"/>
    </source>
</evidence>
<organism evidence="1 2">
    <name type="scientific">Anaeromassilibacillus senegalensis</name>
    <dbReference type="NCBI Taxonomy" id="1673717"/>
    <lineage>
        <taxon>Bacteria</taxon>
        <taxon>Bacillati</taxon>
        <taxon>Bacillota</taxon>
        <taxon>Clostridia</taxon>
        <taxon>Eubacteriales</taxon>
        <taxon>Acutalibacteraceae</taxon>
        <taxon>Anaeromassilibacillus</taxon>
    </lineage>
</organism>